<dbReference type="PROSITE" id="PS51186">
    <property type="entry name" value="GNAT"/>
    <property type="match status" value="1"/>
</dbReference>
<dbReference type="AlphaFoldDB" id="A0A4Q8QK38"/>
<sequence length="176" mass="20598">MMGHELQPFLQNDMVCLRPLQAKDFVPLYRVASDASIWEQHPDKKRHTLSGFVKFFSESIKSNGALWIEDVENGKCIGSSRFKVLNDFPNAVEIGWTFLSRKYWGGTHNFAIKQLMLDHAFQYFKEVVLFVDFENVRSLKAVEKLGRMLSEELRFKKEITKGNDNITYRFQKKHSD</sequence>
<feature type="domain" description="N-acetyltransferase" evidence="1">
    <location>
        <begin position="15"/>
        <end position="175"/>
    </location>
</feature>
<evidence type="ECO:0000313" key="2">
    <source>
        <dbReference type="EMBL" id="TAI49708.1"/>
    </source>
</evidence>
<name>A0A4Q8QK38_9FLAO</name>
<dbReference type="InterPro" id="IPR016181">
    <property type="entry name" value="Acyl_CoA_acyltransferase"/>
</dbReference>
<dbReference type="SUPFAM" id="SSF55729">
    <property type="entry name" value="Acyl-CoA N-acyltransferases (Nat)"/>
    <property type="match status" value="1"/>
</dbReference>
<keyword evidence="2" id="KW-0808">Transferase</keyword>
<dbReference type="PANTHER" id="PTHR43610">
    <property type="entry name" value="BLL6696 PROTEIN"/>
    <property type="match status" value="1"/>
</dbReference>
<dbReference type="OrthoDB" id="9795199at2"/>
<proteinExistence type="predicted"/>
<keyword evidence="3" id="KW-1185">Reference proteome</keyword>
<dbReference type="Proteomes" id="UP000291981">
    <property type="component" value="Unassembled WGS sequence"/>
</dbReference>
<protein>
    <submittedName>
        <fullName evidence="2">N-acetyltransferase</fullName>
    </submittedName>
</protein>
<evidence type="ECO:0000313" key="3">
    <source>
        <dbReference type="Proteomes" id="UP000291981"/>
    </source>
</evidence>
<dbReference type="Pfam" id="PF13302">
    <property type="entry name" value="Acetyltransf_3"/>
    <property type="match status" value="1"/>
</dbReference>
<dbReference type="PANTHER" id="PTHR43610:SF1">
    <property type="entry name" value="N-ACETYLTRANSFERASE DOMAIN-CONTAINING PROTEIN"/>
    <property type="match status" value="1"/>
</dbReference>
<dbReference type="GO" id="GO:0016747">
    <property type="term" value="F:acyltransferase activity, transferring groups other than amino-acyl groups"/>
    <property type="evidence" value="ECO:0007669"/>
    <property type="project" value="InterPro"/>
</dbReference>
<evidence type="ECO:0000259" key="1">
    <source>
        <dbReference type="PROSITE" id="PS51186"/>
    </source>
</evidence>
<dbReference type="InterPro" id="IPR000182">
    <property type="entry name" value="GNAT_dom"/>
</dbReference>
<dbReference type="EMBL" id="SGIU01000001">
    <property type="protein sequence ID" value="TAI49708.1"/>
    <property type="molecule type" value="Genomic_DNA"/>
</dbReference>
<gene>
    <name evidence="2" type="ORF">EW142_07905</name>
</gene>
<reference evidence="2 3" key="1">
    <citation type="submission" date="2019-02" db="EMBL/GenBank/DDBJ databases">
        <title>Draft genome sequence of Muricauda sp. 176CP4-71.</title>
        <authorList>
            <person name="Park J.-S."/>
        </authorList>
    </citation>
    <scope>NUCLEOTIDE SEQUENCE [LARGE SCALE GENOMIC DNA]</scope>
    <source>
        <strain evidence="2 3">176CP4-71</strain>
    </source>
</reference>
<dbReference type="Gene3D" id="3.40.630.30">
    <property type="match status" value="1"/>
</dbReference>
<comment type="caution">
    <text evidence="2">The sequence shown here is derived from an EMBL/GenBank/DDBJ whole genome shotgun (WGS) entry which is preliminary data.</text>
</comment>
<organism evidence="2 3">
    <name type="scientific">Flagellimonas allohymeniacidonis</name>
    <dbReference type="NCBI Taxonomy" id="2517819"/>
    <lineage>
        <taxon>Bacteria</taxon>
        <taxon>Pseudomonadati</taxon>
        <taxon>Bacteroidota</taxon>
        <taxon>Flavobacteriia</taxon>
        <taxon>Flavobacteriales</taxon>
        <taxon>Flavobacteriaceae</taxon>
        <taxon>Flagellimonas</taxon>
    </lineage>
</organism>
<accession>A0A4Q8QK38</accession>